<feature type="coiled-coil region" evidence="5">
    <location>
        <begin position="998"/>
        <end position="1032"/>
    </location>
</feature>
<reference evidence="8 9" key="1">
    <citation type="submission" date="2021-05" db="EMBL/GenBank/DDBJ databases">
        <title>Genome Assembly of Synthetic Allotetraploid Brassica napus Reveals Homoeologous Exchanges between Subgenomes.</title>
        <authorList>
            <person name="Davis J.T."/>
        </authorList>
    </citation>
    <scope>NUCLEOTIDE SEQUENCE [LARGE SCALE GENOMIC DNA]</scope>
    <source>
        <strain evidence="9">cv. Da-Ae</strain>
        <tissue evidence="8">Seedling</tissue>
    </source>
</reference>
<evidence type="ECO:0000256" key="6">
    <source>
        <dbReference type="SAM" id="MobiDB-lite"/>
    </source>
</evidence>
<accession>A0ABQ8AF40</accession>
<dbReference type="PANTHER" id="PTHR31744:SF210">
    <property type="entry name" value="NAC DOMAIN-CONTAINING PROTEIN 86-LIKE"/>
    <property type="match status" value="1"/>
</dbReference>
<dbReference type="Pfam" id="PF02365">
    <property type="entry name" value="NAM"/>
    <property type="match status" value="2"/>
</dbReference>
<feature type="compositionally biased region" description="Basic and acidic residues" evidence="6">
    <location>
        <begin position="468"/>
        <end position="496"/>
    </location>
</feature>
<dbReference type="InterPro" id="IPR006527">
    <property type="entry name" value="F-box-assoc_dom_typ1"/>
</dbReference>
<evidence type="ECO:0000256" key="4">
    <source>
        <dbReference type="ARBA" id="ARBA00023242"/>
    </source>
</evidence>
<dbReference type="Gene3D" id="2.170.150.80">
    <property type="entry name" value="NAC domain"/>
    <property type="match status" value="2"/>
</dbReference>
<feature type="domain" description="NAC" evidence="7">
    <location>
        <begin position="228"/>
        <end position="391"/>
    </location>
</feature>
<dbReference type="PANTHER" id="PTHR31744">
    <property type="entry name" value="PROTEIN CUP-SHAPED COTYLEDON 2-RELATED"/>
    <property type="match status" value="1"/>
</dbReference>
<evidence type="ECO:0000256" key="2">
    <source>
        <dbReference type="ARBA" id="ARBA00023125"/>
    </source>
</evidence>
<proteinExistence type="predicted"/>
<evidence type="ECO:0000313" key="8">
    <source>
        <dbReference type="EMBL" id="KAH0891140.1"/>
    </source>
</evidence>
<dbReference type="InterPro" id="IPR003441">
    <property type="entry name" value="NAC-dom"/>
</dbReference>
<evidence type="ECO:0000256" key="1">
    <source>
        <dbReference type="ARBA" id="ARBA00023015"/>
    </source>
</evidence>
<dbReference type="SUPFAM" id="SSF101941">
    <property type="entry name" value="NAC domain"/>
    <property type="match status" value="2"/>
</dbReference>
<keyword evidence="1" id="KW-0805">Transcription regulation</keyword>
<keyword evidence="5" id="KW-0175">Coiled coil</keyword>
<evidence type="ECO:0000256" key="5">
    <source>
        <dbReference type="SAM" id="Coils"/>
    </source>
</evidence>
<evidence type="ECO:0000313" key="9">
    <source>
        <dbReference type="Proteomes" id="UP000824890"/>
    </source>
</evidence>
<feature type="domain" description="NAC" evidence="7">
    <location>
        <begin position="633"/>
        <end position="784"/>
    </location>
</feature>
<dbReference type="InterPro" id="IPR036093">
    <property type="entry name" value="NAC_dom_sf"/>
</dbReference>
<dbReference type="Pfam" id="PF07734">
    <property type="entry name" value="FBA_1"/>
    <property type="match status" value="2"/>
</dbReference>
<keyword evidence="4" id="KW-0539">Nucleus</keyword>
<evidence type="ECO:0000259" key="7">
    <source>
        <dbReference type="PROSITE" id="PS51005"/>
    </source>
</evidence>
<dbReference type="EMBL" id="JAGKQM010000013">
    <property type="protein sequence ID" value="KAH0891140.1"/>
    <property type="molecule type" value="Genomic_DNA"/>
</dbReference>
<name>A0ABQ8AF40_BRANA</name>
<sequence length="1033" mass="116729">MTRPNLALLESRTQEIQMGRAVGVITSSDYYGIGYSNSKKRLVTTVTRSCDQCSPTVEIYEFKTNSWRTTGVKVDADVKITRKCVAVMGNMYWIAYKEEEEEEEFIRHLSCFNGDSLSLLQQGKSSRNIEAWVSSKLGDGDVSFSKYFSLSGPGLPALRVHADAARPVYCFVKPKSVIEIDEDGVRNEKVTERDDVRDYSRAFVCGYVYVPMSAMSSPPTTTATATALAPGFRFHPTDDELVSYYLKRKVLGKPVRFDAIGDVDIYKHEPWDLAGCNTLTSLVFFSCHLALHTRDQEWYFYCALDKKYGNGARMNRATNKGYWKATGKDREIRSDVQILGMKKTLVFHSGRAPDGLRTNWVMHEYRLVDYETENNGNPVQDAYVLCRIFHKNNIGPPCGNRYAPFMEEEWDGDGAALIPGVNVSVRVEPLPVANGNIQMDQSESKGLININEPPREGTPMDIEVNHQETALKPHENNNDEDEKALKRENADKDERPPAVCVLNKEAPLPLIQYKRRRQNESSNNNSSRTAEDYCSSTTTTVDNTPTLVSSSTAAAATNSAISALLEFSLMGISKKKENLLRPHKEATLEEKLNDLQKEIKQMSDERKSFKLEMMGAEAMITTAPSTAVAATALAPGFRFHPTDDELVSYYLKRKVLGRPVRFDAIGDVDIYKYEPWDLAVFSRLKTRDQEWYFYCALDKKYGNGARMNRSTNIGYWKATGKDREIRRDDLILGMKKTLVFHSGRAPDGLRTNWVMHEYRLVDYETESNGNLVQDAYVLVKVFHKKNIGPPSANRYAPFIEEEWADDGVLKGSLSKYSFQLMAEFVESGLHEPSESKELININETPREVTPKDMEVNHQENALKPQENNNNNNHCDEDEKALKREHADGVERPPPPPLPLLQYKRRRQNESNNKNSSRTTQESSTTTTLISSSAAAAATSTAISALLEFSLMDISEKKPLHKEGSHPTPLPSPEEKKLNDLHKEIHEMSVERETFKLEMMSAEAMISILQSRIDALRQENDELKKNSEKGQASL</sequence>
<feature type="region of interest" description="Disordered" evidence="6">
    <location>
        <begin position="883"/>
        <end position="927"/>
    </location>
</feature>
<protein>
    <recommendedName>
        <fullName evidence="7">NAC domain-containing protein</fullName>
    </recommendedName>
</protein>
<feature type="coiled-coil region" evidence="5">
    <location>
        <begin position="585"/>
        <end position="612"/>
    </location>
</feature>
<keyword evidence="9" id="KW-1185">Reference proteome</keyword>
<gene>
    <name evidence="8" type="ORF">HID58_053569</name>
</gene>
<feature type="region of interest" description="Disordered" evidence="6">
    <location>
        <begin position="831"/>
        <end position="850"/>
    </location>
</feature>
<keyword evidence="2" id="KW-0238">DNA-binding</keyword>
<feature type="compositionally biased region" description="Polar residues" evidence="6">
    <location>
        <begin position="909"/>
        <end position="921"/>
    </location>
</feature>
<organism evidence="8 9">
    <name type="scientific">Brassica napus</name>
    <name type="common">Rape</name>
    <dbReference type="NCBI Taxonomy" id="3708"/>
    <lineage>
        <taxon>Eukaryota</taxon>
        <taxon>Viridiplantae</taxon>
        <taxon>Streptophyta</taxon>
        <taxon>Embryophyta</taxon>
        <taxon>Tracheophyta</taxon>
        <taxon>Spermatophyta</taxon>
        <taxon>Magnoliopsida</taxon>
        <taxon>eudicotyledons</taxon>
        <taxon>Gunneridae</taxon>
        <taxon>Pentapetalae</taxon>
        <taxon>rosids</taxon>
        <taxon>malvids</taxon>
        <taxon>Brassicales</taxon>
        <taxon>Brassicaceae</taxon>
        <taxon>Brassiceae</taxon>
        <taxon>Brassica</taxon>
    </lineage>
</organism>
<evidence type="ECO:0000256" key="3">
    <source>
        <dbReference type="ARBA" id="ARBA00023163"/>
    </source>
</evidence>
<comment type="caution">
    <text evidence="8">The sequence shown here is derived from an EMBL/GenBank/DDBJ whole genome shotgun (WGS) entry which is preliminary data.</text>
</comment>
<feature type="region of interest" description="Disordered" evidence="6">
    <location>
        <begin position="468"/>
        <end position="543"/>
    </location>
</feature>
<dbReference type="Proteomes" id="UP000824890">
    <property type="component" value="Unassembled WGS sequence"/>
</dbReference>
<keyword evidence="3" id="KW-0804">Transcription</keyword>
<dbReference type="PROSITE" id="PS51005">
    <property type="entry name" value="NAC"/>
    <property type="match status" value="2"/>
</dbReference>